<proteinExistence type="predicted"/>
<dbReference type="SUPFAM" id="SSF55874">
    <property type="entry name" value="ATPase domain of HSP90 chaperone/DNA topoisomerase II/histidine kinase"/>
    <property type="match status" value="1"/>
</dbReference>
<dbReference type="GO" id="GO:0006935">
    <property type="term" value="P:chemotaxis"/>
    <property type="evidence" value="ECO:0007669"/>
    <property type="project" value="InterPro"/>
</dbReference>
<evidence type="ECO:0000256" key="7">
    <source>
        <dbReference type="ARBA" id="ARBA00023012"/>
    </source>
</evidence>
<dbReference type="GO" id="GO:0005737">
    <property type="term" value="C:cytoplasm"/>
    <property type="evidence" value="ECO:0007669"/>
    <property type="project" value="InterPro"/>
</dbReference>
<feature type="domain" description="CheW-like" evidence="12">
    <location>
        <begin position="794"/>
        <end position="925"/>
    </location>
</feature>
<dbReference type="Gene3D" id="3.30.565.10">
    <property type="entry name" value="Histidine kinase-like ATPase, C-terminal domain"/>
    <property type="match status" value="1"/>
</dbReference>
<dbReference type="Gene3D" id="1.10.287.560">
    <property type="entry name" value="Histidine kinase CheA-like, homodimeric domain"/>
    <property type="match status" value="1"/>
</dbReference>
<evidence type="ECO:0000256" key="10">
    <source>
        <dbReference type="SAM" id="MobiDB-lite"/>
    </source>
</evidence>
<dbReference type="InterPro" id="IPR005467">
    <property type="entry name" value="His_kinase_dom"/>
</dbReference>
<dbReference type="EC" id="2.7.13.3" evidence="2"/>
<dbReference type="InterPro" id="IPR051315">
    <property type="entry name" value="Bact_Chemotaxis_CheA"/>
</dbReference>
<evidence type="ECO:0000256" key="5">
    <source>
        <dbReference type="ARBA" id="ARBA00022679"/>
    </source>
</evidence>
<dbReference type="RefSeq" id="WP_153116273.1">
    <property type="nucleotide sequence ID" value="NZ_JACIGE010000017.1"/>
</dbReference>
<keyword evidence="7" id="KW-0902">Two-component regulatory system</keyword>
<evidence type="ECO:0000256" key="6">
    <source>
        <dbReference type="ARBA" id="ARBA00022777"/>
    </source>
</evidence>
<keyword evidence="4 9" id="KW-0597">Phosphoprotein</keyword>
<feature type="domain" description="HPt" evidence="13">
    <location>
        <begin position="1"/>
        <end position="104"/>
    </location>
</feature>
<feature type="region of interest" description="Disordered" evidence="10">
    <location>
        <begin position="494"/>
        <end position="523"/>
    </location>
</feature>
<comment type="caution">
    <text evidence="14">The sequence shown here is derived from an EMBL/GenBank/DDBJ whole genome shotgun (WGS) entry which is preliminary data.</text>
</comment>
<evidence type="ECO:0000256" key="4">
    <source>
        <dbReference type="ARBA" id="ARBA00022553"/>
    </source>
</evidence>
<dbReference type="InterPro" id="IPR036890">
    <property type="entry name" value="HATPase_C_sf"/>
</dbReference>
<dbReference type="PROSITE" id="PS50894">
    <property type="entry name" value="HPT"/>
    <property type="match status" value="1"/>
</dbReference>
<evidence type="ECO:0000259" key="12">
    <source>
        <dbReference type="PROSITE" id="PS50851"/>
    </source>
</evidence>
<evidence type="ECO:0000259" key="11">
    <source>
        <dbReference type="PROSITE" id="PS50109"/>
    </source>
</evidence>
<evidence type="ECO:0000313" key="15">
    <source>
        <dbReference type="Proteomes" id="UP000587070"/>
    </source>
</evidence>
<dbReference type="Pfam" id="PF02518">
    <property type="entry name" value="HATPase_c"/>
    <property type="match status" value="1"/>
</dbReference>
<dbReference type="CDD" id="cd00088">
    <property type="entry name" value="HPT"/>
    <property type="match status" value="1"/>
</dbReference>
<dbReference type="SMART" id="SM00387">
    <property type="entry name" value="HATPase_c"/>
    <property type="match status" value="1"/>
</dbReference>
<feature type="domain" description="Histidine kinase" evidence="11">
    <location>
        <begin position="589"/>
        <end position="792"/>
    </location>
</feature>
<dbReference type="PANTHER" id="PTHR43395:SF1">
    <property type="entry name" value="CHEMOTAXIS PROTEIN CHEA"/>
    <property type="match status" value="1"/>
</dbReference>
<feature type="compositionally biased region" description="Basic and acidic residues" evidence="10">
    <location>
        <begin position="504"/>
        <end position="523"/>
    </location>
</feature>
<dbReference type="Pfam" id="PF01584">
    <property type="entry name" value="CheW"/>
    <property type="match status" value="1"/>
</dbReference>
<dbReference type="PANTHER" id="PTHR43395">
    <property type="entry name" value="SENSOR HISTIDINE KINASE CHEA"/>
    <property type="match status" value="1"/>
</dbReference>
<dbReference type="SMART" id="SM00260">
    <property type="entry name" value="CheW"/>
    <property type="match status" value="1"/>
</dbReference>
<dbReference type="Pfam" id="PF02895">
    <property type="entry name" value="H-kinase_dim"/>
    <property type="match status" value="1"/>
</dbReference>
<dbReference type="InterPro" id="IPR036097">
    <property type="entry name" value="HisK_dim/P_sf"/>
</dbReference>
<dbReference type="InterPro" id="IPR036641">
    <property type="entry name" value="HPT_dom_sf"/>
</dbReference>
<organism evidence="14 15">
    <name type="scientific">Rhodocyclus tenuis</name>
    <name type="common">Rhodospirillum tenue</name>
    <dbReference type="NCBI Taxonomy" id="1066"/>
    <lineage>
        <taxon>Bacteria</taxon>
        <taxon>Pseudomonadati</taxon>
        <taxon>Pseudomonadota</taxon>
        <taxon>Betaproteobacteria</taxon>
        <taxon>Rhodocyclales</taxon>
        <taxon>Rhodocyclaceae</taxon>
        <taxon>Rhodocyclus</taxon>
    </lineage>
</organism>
<evidence type="ECO:0000256" key="8">
    <source>
        <dbReference type="ARBA" id="ARBA00035100"/>
    </source>
</evidence>
<dbReference type="PROSITE" id="PS50851">
    <property type="entry name" value="CHEW"/>
    <property type="match status" value="1"/>
</dbReference>
<evidence type="ECO:0000256" key="2">
    <source>
        <dbReference type="ARBA" id="ARBA00012438"/>
    </source>
</evidence>
<evidence type="ECO:0000313" key="14">
    <source>
        <dbReference type="EMBL" id="MBB4249048.1"/>
    </source>
</evidence>
<dbReference type="CDD" id="cd16916">
    <property type="entry name" value="HATPase_CheA-like"/>
    <property type="match status" value="1"/>
</dbReference>
<dbReference type="InterPro" id="IPR008207">
    <property type="entry name" value="Sig_transdc_His_kin_Hpt_dom"/>
</dbReference>
<dbReference type="GO" id="GO:0000155">
    <property type="term" value="F:phosphorelay sensor kinase activity"/>
    <property type="evidence" value="ECO:0007669"/>
    <property type="project" value="InterPro"/>
</dbReference>
<dbReference type="SMART" id="SM00073">
    <property type="entry name" value="HPT"/>
    <property type="match status" value="1"/>
</dbReference>
<dbReference type="EMBL" id="JACIGE010000017">
    <property type="protein sequence ID" value="MBB4249048.1"/>
    <property type="molecule type" value="Genomic_DNA"/>
</dbReference>
<dbReference type="InterPro" id="IPR004358">
    <property type="entry name" value="Sig_transdc_His_kin-like_C"/>
</dbReference>
<dbReference type="OrthoDB" id="9803176at2"/>
<evidence type="ECO:0000259" key="13">
    <source>
        <dbReference type="PROSITE" id="PS50894"/>
    </source>
</evidence>
<reference evidence="14 15" key="1">
    <citation type="submission" date="2020-08" db="EMBL/GenBank/DDBJ databases">
        <title>Genome sequencing of Purple Non-Sulfur Bacteria from various extreme environments.</title>
        <authorList>
            <person name="Mayer M."/>
        </authorList>
    </citation>
    <scope>NUCLEOTIDE SEQUENCE [LARGE SCALE GENOMIC DNA]</scope>
    <source>
        <strain evidence="14 15">2761</strain>
    </source>
</reference>
<dbReference type="SUPFAM" id="SSF47226">
    <property type="entry name" value="Histidine-containing phosphotransfer domain, HPT domain"/>
    <property type="match status" value="1"/>
</dbReference>
<name>A0A840GEI7_RHOTE</name>
<protein>
    <recommendedName>
        <fullName evidence="3">Chemotaxis protein CheA</fullName>
        <ecNumber evidence="2">2.7.13.3</ecNumber>
    </recommendedName>
</protein>
<comment type="catalytic activity">
    <reaction evidence="1">
        <text>ATP + protein L-histidine = ADP + protein N-phospho-L-histidine.</text>
        <dbReference type="EC" id="2.7.13.3"/>
    </reaction>
</comment>
<dbReference type="PROSITE" id="PS50109">
    <property type="entry name" value="HIS_KIN"/>
    <property type="match status" value="1"/>
</dbReference>
<comment type="function">
    <text evidence="8">Involved in the transmission of sensory signals from the chemoreceptors to the flagellar motors. CheA is autophosphorylated; it can transfer its phosphate group to either CheB or CheY.</text>
</comment>
<dbReference type="InterPro" id="IPR002545">
    <property type="entry name" value="CheW-lke_dom"/>
</dbReference>
<keyword evidence="5 14" id="KW-0808">Transferase</keyword>
<keyword evidence="15" id="KW-1185">Reference proteome</keyword>
<keyword evidence="6 14" id="KW-0418">Kinase</keyword>
<feature type="modified residue" description="Phosphohistidine" evidence="9">
    <location>
        <position position="44"/>
    </location>
</feature>
<evidence type="ECO:0000256" key="1">
    <source>
        <dbReference type="ARBA" id="ARBA00000085"/>
    </source>
</evidence>
<evidence type="ECO:0000256" key="9">
    <source>
        <dbReference type="PROSITE-ProRule" id="PRU00110"/>
    </source>
</evidence>
<dbReference type="Pfam" id="PF01627">
    <property type="entry name" value="Hpt"/>
    <property type="match status" value="1"/>
</dbReference>
<dbReference type="PRINTS" id="PR00344">
    <property type="entry name" value="BCTRLSENSOR"/>
</dbReference>
<dbReference type="InterPro" id="IPR004105">
    <property type="entry name" value="CheA-like_dim"/>
</dbReference>
<dbReference type="InterPro" id="IPR003594">
    <property type="entry name" value="HATPase_dom"/>
</dbReference>
<sequence length="925" mass="98355">MSPLLEQFLSEARDFLQGIGEKLMQLENAPDDVELMTELFRFVHTLKGNSGLFDFPEMTRVLHAGEDLMDAVRNGRVAYSQQLADRLLDAMDFVGMLCDEIEAEGSIGAAYAADSARLAESLRQLMASAEKAGAVSAIEEAATPLVLTAAAATAPLLAPKVELPLAEIPETARMAAYRSARAGNPLHWLSYSPAEECFFNGDDPFFQARQTPGVVWGGIVARAPWPPLAAMDAYRCLLDFRLLTTAPRAEIDEYYRYMPEQIKLLPVSPLALVLPQGDPNGGPVYEDLVVDALRNLRGGDVSAVARAARAMLELSNPDLWLSSALRWLLLLIECEPDNHPALAALIESLRSLQPVDWYLLEQSATPAVGAGTAAGATEAAAGTASPLAAEEAAALAAIVAAQRAILSLPLGAPWQLGRLRAAGAALAGCLRASGRGEAVHEVETATAQSLACGSAQPLSDWLAHHFAPAAESAAAANHPSASAVATAAARPVATASGGANTASDGDRESSSGRRADDAESDVKFGRRAEDAAAAGVKSVKVDQAKIDRLMNLIGEIVVAKNALPYLAGRAETVFGVRELAREIKAQYAVINRIAEEMQDGIMQIRMMPVSFVFQRFPRLVRDISRKLGKEVNLVLEGEDTEADKNIIEALGDPLVHIVRNSLDHGFELPELRRAAGKPPAGTLTIRATQESDRVVIEIVDDGKGIDPAVIKRKAYEKGLIDETALERISDQEAVNLVFAAGFSTAEVVSDLSGRGVGMDVVRTAIEKVNGAISLESQKGKGTRLRLSLPLSMAVTNVMIVESDAQIFGVPMDCVVETVRVPRADIRSIKKSLTTVLRGRIIPLKSTNALLGLAAPPLANAEDELAVLVVRLGDESVGLLVDDFRETVDIILKPMAGVLAGLPAYSGSALMGDGSVLMVLNIKGLF</sequence>
<dbReference type="FunFam" id="3.30.565.10:FF:000016">
    <property type="entry name" value="Chemotaxis protein CheA, putative"/>
    <property type="match status" value="1"/>
</dbReference>
<dbReference type="InterPro" id="IPR037006">
    <property type="entry name" value="CheA-like_homodim_sf"/>
</dbReference>
<dbReference type="AlphaFoldDB" id="A0A840GEI7"/>
<feature type="compositionally biased region" description="Low complexity" evidence="10">
    <location>
        <begin position="494"/>
        <end position="503"/>
    </location>
</feature>
<accession>A0A840GEI7</accession>
<gene>
    <name evidence="14" type="ORF">GGD90_003451</name>
</gene>
<dbReference type="Gene3D" id="2.30.30.40">
    <property type="entry name" value="SH3 Domains"/>
    <property type="match status" value="1"/>
</dbReference>
<dbReference type="Proteomes" id="UP000587070">
    <property type="component" value="Unassembled WGS sequence"/>
</dbReference>
<evidence type="ECO:0000256" key="3">
    <source>
        <dbReference type="ARBA" id="ARBA00021495"/>
    </source>
</evidence>
<dbReference type="InterPro" id="IPR036061">
    <property type="entry name" value="CheW-like_dom_sf"/>
</dbReference>
<dbReference type="SUPFAM" id="SSF50341">
    <property type="entry name" value="CheW-like"/>
    <property type="match status" value="1"/>
</dbReference>
<dbReference type="SUPFAM" id="SSF47384">
    <property type="entry name" value="Homodimeric domain of signal transducing histidine kinase"/>
    <property type="match status" value="1"/>
</dbReference>
<dbReference type="SMART" id="SM01231">
    <property type="entry name" value="H-kinase_dim"/>
    <property type="match status" value="1"/>
</dbReference>
<dbReference type="Gene3D" id="1.20.120.160">
    <property type="entry name" value="HPT domain"/>
    <property type="match status" value="1"/>
</dbReference>